<dbReference type="InterPro" id="IPR014756">
    <property type="entry name" value="Ig_E-set"/>
</dbReference>
<dbReference type="GO" id="GO:0016702">
    <property type="term" value="F:oxidoreductase activity, acting on single donors with incorporation of molecular oxygen, incorporation of two atoms of oxygen"/>
    <property type="evidence" value="ECO:0007669"/>
    <property type="project" value="InterPro"/>
</dbReference>
<keyword evidence="1" id="KW-0479">Metal-binding</keyword>
<dbReference type="InterPro" id="IPR036226">
    <property type="entry name" value="LipOase_C_sf"/>
</dbReference>
<dbReference type="CDD" id="cd02859">
    <property type="entry name" value="E_set_AMPKbeta_like_N"/>
    <property type="match status" value="1"/>
</dbReference>
<organism evidence="5 6">
    <name type="scientific">Planoprotostelium fungivorum</name>
    <dbReference type="NCBI Taxonomy" id="1890364"/>
    <lineage>
        <taxon>Eukaryota</taxon>
        <taxon>Amoebozoa</taxon>
        <taxon>Evosea</taxon>
        <taxon>Variosea</taxon>
        <taxon>Cavosteliida</taxon>
        <taxon>Cavosteliaceae</taxon>
        <taxon>Planoprotostelium</taxon>
    </lineage>
</organism>
<dbReference type="Pfam" id="PF00305">
    <property type="entry name" value="Lipoxygenase"/>
    <property type="match status" value="1"/>
</dbReference>
<keyword evidence="3" id="KW-0560">Oxidoreductase</keyword>
<dbReference type="SUPFAM" id="SSF48484">
    <property type="entry name" value="Lipoxigenase"/>
    <property type="match status" value="1"/>
</dbReference>
<dbReference type="InterPro" id="IPR013783">
    <property type="entry name" value="Ig-like_fold"/>
</dbReference>
<dbReference type="SUPFAM" id="SSF81296">
    <property type="entry name" value="E set domains"/>
    <property type="match status" value="1"/>
</dbReference>
<gene>
    <name evidence="5" type="ORF">PROFUN_10783</name>
</gene>
<reference evidence="5 6" key="1">
    <citation type="journal article" date="2018" name="Genome Biol. Evol.">
        <title>Multiple Roots of Fruiting Body Formation in Amoebozoa.</title>
        <authorList>
            <person name="Hillmann F."/>
            <person name="Forbes G."/>
            <person name="Novohradska S."/>
            <person name="Ferling I."/>
            <person name="Riege K."/>
            <person name="Groth M."/>
            <person name="Westermann M."/>
            <person name="Marz M."/>
            <person name="Spaller T."/>
            <person name="Winckler T."/>
            <person name="Schaap P."/>
            <person name="Glockner G."/>
        </authorList>
    </citation>
    <scope>NUCLEOTIDE SEQUENCE [LARGE SCALE GENOMIC DNA]</scope>
    <source>
        <strain evidence="5 6">Jena</strain>
    </source>
</reference>
<dbReference type="OrthoDB" id="407298at2759"/>
<dbReference type="InParanoid" id="A0A2P6NCV4"/>
<dbReference type="Gene3D" id="1.20.245.10">
    <property type="entry name" value="Lipoxygenase-1, Domain 5"/>
    <property type="match status" value="1"/>
</dbReference>
<dbReference type="GO" id="GO:0046872">
    <property type="term" value="F:metal ion binding"/>
    <property type="evidence" value="ECO:0007669"/>
    <property type="project" value="UniProtKB-KW"/>
</dbReference>
<feature type="domain" description="Lipoxygenase" evidence="4">
    <location>
        <begin position="415"/>
        <end position="922"/>
    </location>
</feature>
<keyword evidence="2" id="KW-0223">Dioxygenase</keyword>
<comment type="caution">
    <text evidence="5">The sequence shown here is derived from an EMBL/GenBank/DDBJ whole genome shotgun (WGS) entry which is preliminary data.</text>
</comment>
<dbReference type="EMBL" id="MDYQ01000117">
    <property type="protein sequence ID" value="PRP81794.1"/>
    <property type="molecule type" value="Genomic_DNA"/>
</dbReference>
<accession>A0A2P6NCV4</accession>
<name>A0A2P6NCV4_9EUKA</name>
<dbReference type="Proteomes" id="UP000241769">
    <property type="component" value="Unassembled WGS sequence"/>
</dbReference>
<dbReference type="AlphaFoldDB" id="A0A2P6NCV4"/>
<evidence type="ECO:0000313" key="6">
    <source>
        <dbReference type="Proteomes" id="UP000241769"/>
    </source>
</evidence>
<sequence>MLSVALTLSGADPRVSHHHFIATPFSIGSGKEMSSIVSLVKSTTLTALRQETTHVFLWKSGAGIGHKLAIAGSWDGWQMHPLRRIDPLGYLHIKLVTGLVPNKVYYYLFLVDGQWTPDPSPTAEQLTDFDSNSNGRPPFNYFTAYPFPNNVFHFGFDLIRETYLSYSCTLDAVRREGLMYTIQSAILAAARVPHAIDVGAFDRWVDERLFQIYRPQGEIEESKMDFRTTQKYFHQAYLRIGKEITGLFEHHGIESIGVTPEKLGGKGQNETGDGLGTAKDVKIFLDSLNPTQRRETVQVYTWETKMIVKHETNTVVTYPPHCRLKSTEVQSSAVIFDTHRLIPTIEIVAATNPTKPNGPIIVDWLKNFGMKVVNIKNGAPANGHNLAQITEINHRLRKCKKNIYDEPNVGDLQNSWFSDEVFAHQQFNGVNPATLTRANDQWYNVFKKASGEQTNYSGDAFADSERDYLYVQDLSFFSEIEGITRNREGYFCSGEADEKKRRYAVASVALFHLETSGKLHPVAIVIDWKGDLKTADIKDSEIIFNKRNHSSVKHDQENDWPWRYAKTAHQTADWLRHEVGSHLVQTHFIEEATIVATQLGLDVNHPVFNILRDHWQTTLSINYGARTVLVPQVVLPLVGFPLEQLEKYLLWEYHHHFNWTEQYVPNDMKKRGFDSINAEINIGKVDKSNDRFHNYSYGRNIVKVWAVLRQFVEKTLLLSGRYPDDISVRDQVVKNDEQLKKWINELRGDNKGHIKSFPAKFDTFDELVDAVTMCIHIASSQHTAVNYLQKYYLSFVVARPPCLFSRPPAKGQLASYTEDDLLRALPLGEEHAGQWLLASHLPDLLSYKVSSEQSLLNYAQTLEVQSRMKTTEEHRVAQEFLNQLRTLGDDFVQISKQNDQLPVTHIAYDVLQPGLTANSILI</sequence>
<dbReference type="Gene3D" id="2.60.40.10">
    <property type="entry name" value="Immunoglobulins"/>
    <property type="match status" value="1"/>
</dbReference>
<keyword evidence="6" id="KW-1185">Reference proteome</keyword>
<dbReference type="Gene3D" id="3.10.450.60">
    <property type="match status" value="1"/>
</dbReference>
<dbReference type="PANTHER" id="PTHR11771">
    <property type="entry name" value="LIPOXYGENASE"/>
    <property type="match status" value="1"/>
</dbReference>
<proteinExistence type="predicted"/>
<dbReference type="PROSITE" id="PS51393">
    <property type="entry name" value="LIPOXYGENASE_3"/>
    <property type="match status" value="1"/>
</dbReference>
<dbReference type="InterPro" id="IPR000907">
    <property type="entry name" value="LipOase"/>
</dbReference>
<protein>
    <submittedName>
        <fullName evidence="5">Lipoxygenase</fullName>
    </submittedName>
</protein>
<dbReference type="GO" id="GO:0034440">
    <property type="term" value="P:lipid oxidation"/>
    <property type="evidence" value="ECO:0007669"/>
    <property type="project" value="InterPro"/>
</dbReference>
<evidence type="ECO:0000259" key="4">
    <source>
        <dbReference type="PROSITE" id="PS51393"/>
    </source>
</evidence>
<evidence type="ECO:0000256" key="3">
    <source>
        <dbReference type="ARBA" id="ARBA00023002"/>
    </source>
</evidence>
<evidence type="ECO:0000313" key="5">
    <source>
        <dbReference type="EMBL" id="PRP81794.1"/>
    </source>
</evidence>
<dbReference type="InterPro" id="IPR013819">
    <property type="entry name" value="LipOase_C"/>
</dbReference>
<dbReference type="STRING" id="1890364.A0A2P6NCV4"/>
<evidence type="ECO:0000256" key="1">
    <source>
        <dbReference type="ARBA" id="ARBA00022723"/>
    </source>
</evidence>
<evidence type="ECO:0000256" key="2">
    <source>
        <dbReference type="ARBA" id="ARBA00022964"/>
    </source>
</evidence>